<evidence type="ECO:0000256" key="2">
    <source>
        <dbReference type="ARBA" id="ARBA00022723"/>
    </source>
</evidence>
<keyword evidence="9" id="KW-1185">Reference proteome</keyword>
<dbReference type="Proteomes" id="UP000095283">
    <property type="component" value="Unplaced"/>
</dbReference>
<dbReference type="GO" id="GO:0019829">
    <property type="term" value="F:ATPase-coupled monoatomic cation transmembrane transporter activity"/>
    <property type="evidence" value="ECO:0007669"/>
    <property type="project" value="TreeGrafter"/>
</dbReference>
<dbReference type="Pfam" id="PF23143">
    <property type="entry name" value="2TM_P5A-ATPase"/>
    <property type="match status" value="1"/>
</dbReference>
<dbReference type="GO" id="GO:0005524">
    <property type="term" value="F:ATP binding"/>
    <property type="evidence" value="ECO:0007669"/>
    <property type="project" value="UniProtKB-KW"/>
</dbReference>
<keyword evidence="5" id="KW-0460">Magnesium</keyword>
<feature type="transmembrane region" description="Helical" evidence="7">
    <location>
        <begin position="20"/>
        <end position="39"/>
    </location>
</feature>
<dbReference type="PANTHER" id="PTHR45630:SF7">
    <property type="entry name" value="ENDOPLASMIC RETICULUM TRANSMEMBRANE HELIX TRANSLOCASE"/>
    <property type="match status" value="1"/>
</dbReference>
<keyword evidence="7" id="KW-1133">Transmembrane helix</keyword>
<dbReference type="GO" id="GO:0015662">
    <property type="term" value="F:P-type ion transporter activity"/>
    <property type="evidence" value="ECO:0007669"/>
    <property type="project" value="TreeGrafter"/>
</dbReference>
<proteinExistence type="predicted"/>
<keyword evidence="7" id="KW-0472">Membrane</keyword>
<dbReference type="GO" id="GO:0005789">
    <property type="term" value="C:endoplasmic reticulum membrane"/>
    <property type="evidence" value="ECO:0007669"/>
    <property type="project" value="TreeGrafter"/>
</dbReference>
<evidence type="ECO:0000313" key="9">
    <source>
        <dbReference type="Proteomes" id="UP000095283"/>
    </source>
</evidence>
<dbReference type="AlphaFoldDB" id="A0A1I7WN14"/>
<evidence type="ECO:0000256" key="1">
    <source>
        <dbReference type="ARBA" id="ARBA00004141"/>
    </source>
</evidence>
<keyword evidence="7" id="KW-0812">Transmembrane</keyword>
<organism evidence="9 10">
    <name type="scientific">Heterorhabditis bacteriophora</name>
    <name type="common">Entomopathogenic nematode worm</name>
    <dbReference type="NCBI Taxonomy" id="37862"/>
    <lineage>
        <taxon>Eukaryota</taxon>
        <taxon>Metazoa</taxon>
        <taxon>Ecdysozoa</taxon>
        <taxon>Nematoda</taxon>
        <taxon>Chromadorea</taxon>
        <taxon>Rhabditida</taxon>
        <taxon>Rhabditina</taxon>
        <taxon>Rhabditomorpha</taxon>
        <taxon>Strongyloidea</taxon>
        <taxon>Heterorhabditidae</taxon>
        <taxon>Heterorhabditis</taxon>
    </lineage>
</organism>
<sequence>MPLDSLVDTVTTYRQRPLWAHVYAGPFLVIYTIWFYVWYSIYGFDDYYELGCIGMGVIGILQALVILFGHWFVGVKCALSCVYEKDPNKATFVKVVPTPNNGWAELVQLERSKLGEHSKLWFEFQKVHYILDEDKKQFRTVLFDTHQPMSYYQQASGMESDQHLGTVKYTLGDNK</sequence>
<keyword evidence="4" id="KW-0067">ATP-binding</keyword>
<evidence type="ECO:0000256" key="7">
    <source>
        <dbReference type="SAM" id="Phobius"/>
    </source>
</evidence>
<keyword evidence="2" id="KW-0479">Metal-binding</keyword>
<evidence type="ECO:0000256" key="6">
    <source>
        <dbReference type="ARBA" id="ARBA00022967"/>
    </source>
</evidence>
<dbReference type="InterPro" id="IPR006544">
    <property type="entry name" value="P-type_TPase_V"/>
</dbReference>
<dbReference type="PANTHER" id="PTHR45630">
    <property type="entry name" value="CATION-TRANSPORTING ATPASE-RELATED"/>
    <property type="match status" value="1"/>
</dbReference>
<feature type="domain" description="P5A-ATPase transmembrane helical hairpin" evidence="8">
    <location>
        <begin position="16"/>
        <end position="84"/>
    </location>
</feature>
<evidence type="ECO:0000256" key="5">
    <source>
        <dbReference type="ARBA" id="ARBA00022842"/>
    </source>
</evidence>
<evidence type="ECO:0000256" key="3">
    <source>
        <dbReference type="ARBA" id="ARBA00022741"/>
    </source>
</evidence>
<feature type="transmembrane region" description="Helical" evidence="7">
    <location>
        <begin position="51"/>
        <end position="73"/>
    </location>
</feature>
<reference evidence="10" key="1">
    <citation type="submission" date="2016-11" db="UniProtKB">
        <authorList>
            <consortium name="WormBaseParasite"/>
        </authorList>
    </citation>
    <scope>IDENTIFICATION</scope>
</reference>
<dbReference type="WBParaSite" id="Hba_06543">
    <property type="protein sequence ID" value="Hba_06543"/>
    <property type="gene ID" value="Hba_06543"/>
</dbReference>
<evidence type="ECO:0000256" key="4">
    <source>
        <dbReference type="ARBA" id="ARBA00022840"/>
    </source>
</evidence>
<dbReference type="InterPro" id="IPR057255">
    <property type="entry name" value="2TM_P5A-ATPase"/>
</dbReference>
<protein>
    <submittedName>
        <fullName evidence="10">EbsA protein</fullName>
    </submittedName>
</protein>
<keyword evidence="6" id="KW-1278">Translocase</keyword>
<dbReference type="GO" id="GO:0006874">
    <property type="term" value="P:intracellular calcium ion homeostasis"/>
    <property type="evidence" value="ECO:0007669"/>
    <property type="project" value="TreeGrafter"/>
</dbReference>
<evidence type="ECO:0000313" key="10">
    <source>
        <dbReference type="WBParaSite" id="Hba_06543"/>
    </source>
</evidence>
<comment type="subcellular location">
    <subcellularLocation>
        <location evidence="1">Membrane</location>
        <topology evidence="1">Multi-pass membrane protein</topology>
    </subcellularLocation>
</comment>
<keyword evidence="3" id="KW-0547">Nucleotide-binding</keyword>
<evidence type="ECO:0000259" key="8">
    <source>
        <dbReference type="Pfam" id="PF23143"/>
    </source>
</evidence>
<name>A0A1I7WN14_HETBA</name>
<dbReference type="GO" id="GO:0046872">
    <property type="term" value="F:metal ion binding"/>
    <property type="evidence" value="ECO:0007669"/>
    <property type="project" value="UniProtKB-KW"/>
</dbReference>
<accession>A0A1I7WN14</accession>